<sequence length="1449" mass="166150">GFTGNLSEVSVYFNDKRIIRISKKMTDPRTMTIFSGLNTTSPGKMFNLKSVDVRKVQLDVERTIIPSKFSLTRMTLNDYPIEETSIFLRVASGHLDVRVTKAFSSDMERTTKKKPPSQTIIQMIFTGFDEQYFSEDKNKKISGVFKNLLPFPEQGRIFIGFPTHQTTGCSSHLAARLIPTVERESIDLIDKTLAVYNNEMLSLAGILSRILYEDEMNQISKVYKEIIGSNTNLDDTAREWLEKRSAHALSHFTFKPSTPNPLIGRIIELQFFNCTSQSLPIMSTLGVMPMNSVRMPNTEMAAFIKTIPILPKIIMEQCDVFIKKARNPMNAIKDISLYDVFNELQNRTLSEEDTVALMKWWINYRTKENQQVSELDAQQLLKLAVVCSNDNVIPLNKIQFYLNPTVIPPDFEVPPNVLPYSISKNFQKNDFDKWFSGWKELSIVVWTQYITSNPQLENNPNFAEKVLAVIARSFQKCSSNDQAIIRKFLVAKKCIPTKHGMKIPDEAYFQNVDLFPDLPIIHFQNVKAVDKLLLKLGVRNYVELQLIFDRLVSQGNWDHMQLIKYLASVFSSLKEIELKRLRVTPIWPKEQTANPGSSSANDETKTKPRILRYLASDLYAPLAEMREFGLPLIEWSGKSKWRKTSEEEYPPLNVILQLAASTSDAAIRNKALKYFIDNFKEKYSSEYKAGEIKVAFLPCTDPKIYETPMGCFSNPECTIMKFNVLHQDLRFRADELGIRQHPSREQLLNRLTQNPPENEQKAIEIFGYLATRLGDFIKTDWSMLKDLKFIPINNVQTNSVTYVTPRSCFFKGTDDAYGEFFSYVDFGEKANKFLLSCGVKSEPSQIEFAEFLVKSSHEFWNSIGDNVDKYLSVLRNIANSSAVAKNRALITDMSRTPLLIGVKKKKITVDKENFDYNEQYIDHYVLDSAQNIFINDDTNFQQVFNPLTAPMEEILENFYKLLGSRSLYASVRVNVQIKGNPKPSMNSARLQRTIRERAQLFYHDIPRNEVKQSVDWVQKLKVAEIDQIEATYELITDHQIKVEPIYSHIIKDSRTSWTLYVTPGDADHLDIASNLGQNIFKKCKWKDISHLSMLLITPLDSLKRKGYPVDRIMLSYKQPKRVAEKYDSTKVPRTPEIKAQTLTQSSPNPNLNVPSVKLAPEIENYVVHLQEMFPDCDPNYIRRCLAQEKTDHLQNVANKLMEAKYPKIEPKMQPNGISNNEDGISNHGDDTLGPKKSNWGGGILKSLSDFLPMSTIPTKVTLQTTENLRNALKDAIKSCRPNSGAAVNSQEKINTVTESRNSYWHSLDFVGTKNGVELYIEKTLDHSKIFDSKLTALTRFIGILNDLGEIFEIPPKTIHVFYDTTSNSIAFNRGKALFFNFRFYLGLHEDIESIKPSIDTIMYWFMTVCHELAHNFIIPHNSEHEYYLSSFAEIYMSNLCVKMKQRGLI</sequence>
<evidence type="ECO:0000313" key="2">
    <source>
        <dbReference type="Proteomes" id="UP000789860"/>
    </source>
</evidence>
<protein>
    <submittedName>
        <fullName evidence="1">7450_t:CDS:1</fullName>
    </submittedName>
</protein>
<accession>A0ACA9L0N9</accession>
<evidence type="ECO:0000313" key="1">
    <source>
        <dbReference type="EMBL" id="CAG8499425.1"/>
    </source>
</evidence>
<dbReference type="EMBL" id="CAJVPM010003301">
    <property type="protein sequence ID" value="CAG8499425.1"/>
    <property type="molecule type" value="Genomic_DNA"/>
</dbReference>
<name>A0ACA9L0N9_9GLOM</name>
<reference evidence="1" key="1">
    <citation type="submission" date="2021-06" db="EMBL/GenBank/DDBJ databases">
        <authorList>
            <person name="Kallberg Y."/>
            <person name="Tangrot J."/>
            <person name="Rosling A."/>
        </authorList>
    </citation>
    <scope>NUCLEOTIDE SEQUENCE</scope>
    <source>
        <strain evidence="1">AU212A</strain>
    </source>
</reference>
<dbReference type="Proteomes" id="UP000789860">
    <property type="component" value="Unassembled WGS sequence"/>
</dbReference>
<gene>
    <name evidence="1" type="ORF">SCALOS_LOCUS3174</name>
</gene>
<proteinExistence type="predicted"/>
<organism evidence="1 2">
    <name type="scientific">Scutellospora calospora</name>
    <dbReference type="NCBI Taxonomy" id="85575"/>
    <lineage>
        <taxon>Eukaryota</taxon>
        <taxon>Fungi</taxon>
        <taxon>Fungi incertae sedis</taxon>
        <taxon>Mucoromycota</taxon>
        <taxon>Glomeromycotina</taxon>
        <taxon>Glomeromycetes</taxon>
        <taxon>Diversisporales</taxon>
        <taxon>Gigasporaceae</taxon>
        <taxon>Scutellospora</taxon>
    </lineage>
</organism>
<keyword evidence="2" id="KW-1185">Reference proteome</keyword>
<comment type="caution">
    <text evidence="1">The sequence shown here is derived from an EMBL/GenBank/DDBJ whole genome shotgun (WGS) entry which is preliminary data.</text>
</comment>
<feature type="non-terminal residue" evidence="1">
    <location>
        <position position="1"/>
    </location>
</feature>